<dbReference type="Proteomes" id="UP000244810">
    <property type="component" value="Unassembled WGS sequence"/>
</dbReference>
<reference evidence="1 2" key="1">
    <citation type="journal article" date="2011" name="Syst. Appl. Microbiol.">
        <title>Defluviimonas denitrificans gen. nov., sp. nov., and Pararhodobacter aggregans gen. nov., sp. nov., non-phototrophic Rhodobacteraceae from the biofilter of a marine aquaculture.</title>
        <authorList>
            <person name="Foesel B.U."/>
            <person name="Drake H.L."/>
            <person name="Schramm A."/>
        </authorList>
    </citation>
    <scope>NUCLEOTIDE SEQUENCE [LARGE SCALE GENOMIC DNA]</scope>
    <source>
        <strain evidence="1 2">D1-19</strain>
    </source>
</reference>
<organism evidence="1 2">
    <name type="scientific">Pararhodobacter aggregans</name>
    <dbReference type="NCBI Taxonomy" id="404875"/>
    <lineage>
        <taxon>Bacteria</taxon>
        <taxon>Pseudomonadati</taxon>
        <taxon>Pseudomonadota</taxon>
        <taxon>Alphaproteobacteria</taxon>
        <taxon>Rhodobacterales</taxon>
        <taxon>Paracoccaceae</taxon>
        <taxon>Pararhodobacter</taxon>
    </lineage>
</organism>
<dbReference type="AlphaFoldDB" id="A0A2T7UQ96"/>
<name>A0A2T7UQ96_9RHOB</name>
<proteinExistence type="predicted"/>
<dbReference type="OrthoDB" id="6638257at2"/>
<keyword evidence="2" id="KW-1185">Reference proteome</keyword>
<dbReference type="EMBL" id="QDDR01000007">
    <property type="protein sequence ID" value="PVE46834.1"/>
    <property type="molecule type" value="Genomic_DNA"/>
</dbReference>
<dbReference type="RefSeq" id="WP_107752406.1">
    <property type="nucleotide sequence ID" value="NZ_QBKF01000007.1"/>
</dbReference>
<evidence type="ECO:0000313" key="1">
    <source>
        <dbReference type="EMBL" id="PVE46834.1"/>
    </source>
</evidence>
<gene>
    <name evidence="1" type="ORF">DDE23_14210</name>
</gene>
<sequence length="237" mass="25496">MTGGVVVILGSAPAAVQAVDWPRPLPGTLLAINNAWRICPDWQVLIHPEDLPPDRLPGRLDPGQRIVTAAEYVPVQNRYGGFLLAGATMAFTAGYWALGALEPRVLAWFGCDLVYPATGPTHFYGTGQPDPLRADLSLRNLEAKSARLLLLAAARGCACVNLSAGESRLVFPRSTLAALANERPLAPPDLAAPLATEARLGYDTPTGRYDHVARRVDLTELDALDTTWLSLAKEILR</sequence>
<comment type="caution">
    <text evidence="1">The sequence shown here is derived from an EMBL/GenBank/DDBJ whole genome shotgun (WGS) entry which is preliminary data.</text>
</comment>
<evidence type="ECO:0000313" key="2">
    <source>
        <dbReference type="Proteomes" id="UP000244810"/>
    </source>
</evidence>
<protein>
    <submittedName>
        <fullName evidence="1">Uncharacterized protein</fullName>
    </submittedName>
</protein>
<accession>A0A2T7UQ96</accession>